<dbReference type="PATRIC" id="fig|1379739.3.peg.3611"/>
<feature type="domain" description="Phage protein Gp138 N-terminal" evidence="1">
    <location>
        <begin position="33"/>
        <end position="133"/>
    </location>
</feature>
<evidence type="ECO:0000259" key="1">
    <source>
        <dbReference type="Pfam" id="PF18352"/>
    </source>
</evidence>
<proteinExistence type="predicted"/>
<evidence type="ECO:0000313" key="3">
    <source>
        <dbReference type="Proteomes" id="UP000032250"/>
    </source>
</evidence>
<dbReference type="RefSeq" id="WP_052500395.1">
    <property type="nucleotide sequence ID" value="NZ_JXSU01000008.1"/>
</dbReference>
<dbReference type="AlphaFoldDB" id="A0A0D1BTC3"/>
<dbReference type="Pfam" id="PF18352">
    <property type="entry name" value="Gp138_N"/>
    <property type="match status" value="1"/>
</dbReference>
<dbReference type="EMBL" id="JXSU01000008">
    <property type="protein sequence ID" value="KIS22011.1"/>
    <property type="molecule type" value="Genomic_DNA"/>
</dbReference>
<protein>
    <recommendedName>
        <fullName evidence="1">Phage protein Gp138 N-terminal domain-containing protein</fullName>
    </recommendedName>
</protein>
<reference evidence="2 3" key="1">
    <citation type="submission" date="2014-06" db="EMBL/GenBank/DDBJ databases">
        <title>Genome characterization of distinct group I Clostridium botulinum lineages.</title>
        <authorList>
            <person name="Giordani F."/>
            <person name="Anselmo A."/>
            <person name="Fillo S."/>
            <person name="Palozzi A.M."/>
            <person name="Fortunato A."/>
            <person name="Gentile B."/>
            <person name="Ciammaruconi A."/>
            <person name="Anniballi F."/>
            <person name="De Medici D."/>
            <person name="Lista F."/>
        </authorList>
    </citation>
    <scope>NUCLEOTIDE SEQUENCE [LARGE SCALE GENOMIC DNA]</scope>
    <source>
        <strain evidence="2 3">B2 450</strain>
    </source>
</reference>
<dbReference type="InterPro" id="IPR041599">
    <property type="entry name" value="Gp138_N"/>
</dbReference>
<evidence type="ECO:0000313" key="2">
    <source>
        <dbReference type="EMBL" id="KIS22011.1"/>
    </source>
</evidence>
<dbReference type="HOGENOM" id="CLU_098186_0_0_9"/>
<dbReference type="Gene3D" id="2.40.50.230">
    <property type="entry name" value="Gp5 N-terminal domain"/>
    <property type="match status" value="1"/>
</dbReference>
<dbReference type="InterPro" id="IPR037026">
    <property type="entry name" value="Vgr_OB-fold_dom_sf"/>
</dbReference>
<dbReference type="OrthoDB" id="1903830at2"/>
<gene>
    <name evidence="2" type="ORF">N495_16090</name>
</gene>
<name>A0A0D1BTC3_CLOBO</name>
<dbReference type="Proteomes" id="UP000032250">
    <property type="component" value="Unassembled WGS sequence"/>
</dbReference>
<accession>A0A0D1BTC3</accession>
<organism evidence="2 3">
    <name type="scientific">Clostridium botulinum B2 450</name>
    <dbReference type="NCBI Taxonomy" id="1379739"/>
    <lineage>
        <taxon>Bacteria</taxon>
        <taxon>Bacillati</taxon>
        <taxon>Bacillota</taxon>
        <taxon>Clostridia</taxon>
        <taxon>Eubacteriales</taxon>
        <taxon>Clostridiaceae</taxon>
        <taxon>Clostridium</taxon>
    </lineage>
</organism>
<comment type="caution">
    <text evidence="2">The sequence shown here is derived from an EMBL/GenBank/DDBJ whole genome shotgun (WGS) entry which is preliminary data.</text>
</comment>
<sequence length="186" mass="20905">MRNRNLNEIIGSDTEMFRSMGDGWKNVLRVACPGIIQSFDPETQTVTVQLALREHITKPDFTKEWVNLPLLLDVPIVIPRAGGYCLTMPIQQGDECLVIFADMCIDSWFTYGGIQNQIEKRRHDLSDGFAILGTWSQPNKIENYSTDACQLRTIDGTTSIDIKPGEINMNASKVKANGKDVLTREI</sequence>